<organism evidence="1 2">
    <name type="scientific">Flavobacterium kingsejongi</name>
    <dbReference type="NCBI Taxonomy" id="1678728"/>
    <lineage>
        <taxon>Bacteria</taxon>
        <taxon>Pseudomonadati</taxon>
        <taxon>Bacteroidota</taxon>
        <taxon>Flavobacteriia</taxon>
        <taxon>Flavobacteriales</taxon>
        <taxon>Flavobacteriaceae</taxon>
        <taxon>Flavobacterium</taxon>
    </lineage>
</organism>
<evidence type="ECO:0000313" key="1">
    <source>
        <dbReference type="EMBL" id="AWG24342.1"/>
    </source>
</evidence>
<protein>
    <recommendedName>
        <fullName evidence="3">IPExxxVDY family protein</fullName>
    </recommendedName>
</protein>
<evidence type="ECO:0008006" key="3">
    <source>
        <dbReference type="Google" id="ProtNLM"/>
    </source>
</evidence>
<accession>A0A2S1LKP4</accession>
<dbReference type="Proteomes" id="UP000244677">
    <property type="component" value="Chromosome"/>
</dbReference>
<dbReference type="RefSeq" id="WP_108735988.1">
    <property type="nucleotide sequence ID" value="NZ_CP020919.1"/>
</dbReference>
<dbReference type="AlphaFoldDB" id="A0A2S1LKP4"/>
<dbReference type="NCBIfam" id="NF033205">
    <property type="entry name" value="IPExxxVDY"/>
    <property type="match status" value="1"/>
</dbReference>
<reference evidence="1 2" key="1">
    <citation type="submission" date="2017-04" db="EMBL/GenBank/DDBJ databases">
        <title>Complete genome sequence of Flavobacterium kingsejong AJ004.</title>
        <authorList>
            <person name="Lee P.C."/>
        </authorList>
    </citation>
    <scope>NUCLEOTIDE SEQUENCE [LARGE SCALE GENOMIC DNA]</scope>
    <source>
        <strain evidence="1 2">AJ004</strain>
    </source>
</reference>
<dbReference type="OrthoDB" id="676614at2"/>
<sequence>MAIHKLNIDDFDEVDYEVIAIHTTLEDFRLAYLTNQKLELVLHKTEQGIHTNTTEGETCFSSFVFEDNKKHITWTLIQNKSAITLSDKKNSQNLFGDASFETSRKVYLLPEFKKVDYLLKIENVDATFDVAEITNALNSIDRITTVYNINFEQIKSKNNLIF</sequence>
<gene>
    <name evidence="1" type="ORF">FK004_03410</name>
</gene>
<proteinExistence type="predicted"/>
<keyword evidence="2" id="KW-1185">Reference proteome</keyword>
<dbReference type="EMBL" id="CP020919">
    <property type="protein sequence ID" value="AWG24342.1"/>
    <property type="molecule type" value="Genomic_DNA"/>
</dbReference>
<dbReference type="KEGG" id="fki:FK004_03410"/>
<dbReference type="InterPro" id="IPR047690">
    <property type="entry name" value="IPExxxVDY_fam"/>
</dbReference>
<name>A0A2S1LKP4_9FLAO</name>
<evidence type="ECO:0000313" key="2">
    <source>
        <dbReference type="Proteomes" id="UP000244677"/>
    </source>
</evidence>